<organism evidence="2">
    <name type="scientific">termite gut metagenome</name>
    <dbReference type="NCBI Taxonomy" id="433724"/>
    <lineage>
        <taxon>unclassified sequences</taxon>
        <taxon>metagenomes</taxon>
        <taxon>organismal metagenomes</taxon>
    </lineage>
</organism>
<gene>
    <name evidence="2" type="ORF">EZS27_035091</name>
</gene>
<reference evidence="2" key="1">
    <citation type="submission" date="2019-03" db="EMBL/GenBank/DDBJ databases">
        <title>Single cell metagenomics reveals metabolic interactions within the superorganism composed of flagellate Streblomastix strix and complex community of Bacteroidetes bacteria on its surface.</title>
        <authorList>
            <person name="Treitli S.C."/>
            <person name="Kolisko M."/>
            <person name="Husnik F."/>
            <person name="Keeling P."/>
            <person name="Hampl V."/>
        </authorList>
    </citation>
    <scope>NUCLEOTIDE SEQUENCE</scope>
    <source>
        <strain evidence="2">STM</strain>
    </source>
</reference>
<sequence length="131" mass="15324">MSTLPTFRNKYTYKIRNWKSYNSSLCKRGSLTLYLEDSVLKEWELCSQKKKQIGEQTYSDSIIQCCLLMKISYGLKLRQSKGFLESIFFLRKKKSSVRDCKEIISTFGTFVRKSNGHRPPIKICKLITAFV</sequence>
<evidence type="ECO:0000313" key="2">
    <source>
        <dbReference type="EMBL" id="KAA6314271.1"/>
    </source>
</evidence>
<name>A0A5J4PZI5_9ZZZZ</name>
<accession>A0A5J4PZI5</accession>
<protein>
    <recommendedName>
        <fullName evidence="1">Transposase DDE domain-containing protein</fullName>
    </recommendedName>
</protein>
<evidence type="ECO:0000259" key="1">
    <source>
        <dbReference type="Pfam" id="PF13737"/>
    </source>
</evidence>
<dbReference type="Pfam" id="PF13737">
    <property type="entry name" value="DDE_Tnp_1_5"/>
    <property type="match status" value="1"/>
</dbReference>
<proteinExistence type="predicted"/>
<comment type="caution">
    <text evidence="2">The sequence shown here is derived from an EMBL/GenBank/DDBJ whole genome shotgun (WGS) entry which is preliminary data.</text>
</comment>
<dbReference type="AlphaFoldDB" id="A0A5J4PZI5"/>
<dbReference type="EMBL" id="SNRY01005719">
    <property type="protein sequence ID" value="KAA6314271.1"/>
    <property type="molecule type" value="Genomic_DNA"/>
</dbReference>
<dbReference type="InterPro" id="IPR025668">
    <property type="entry name" value="Tnp_DDE_dom"/>
</dbReference>
<feature type="domain" description="Transposase DDE" evidence="1">
    <location>
        <begin position="27"/>
        <end position="97"/>
    </location>
</feature>